<feature type="transmembrane region" description="Helical" evidence="6">
    <location>
        <begin position="80"/>
        <end position="100"/>
    </location>
</feature>
<evidence type="ECO:0000256" key="1">
    <source>
        <dbReference type="ARBA" id="ARBA00004429"/>
    </source>
</evidence>
<evidence type="ECO:0000313" key="10">
    <source>
        <dbReference type="Proteomes" id="UP000250557"/>
    </source>
</evidence>
<feature type="transmembrane region" description="Helical" evidence="6">
    <location>
        <begin position="106"/>
        <end position="133"/>
    </location>
</feature>
<dbReference type="InterPro" id="IPR036259">
    <property type="entry name" value="MFS_trans_sf"/>
</dbReference>
<feature type="transmembrane region" description="Helical" evidence="6">
    <location>
        <begin position="360"/>
        <end position="380"/>
    </location>
</feature>
<dbReference type="PROSITE" id="PS50850">
    <property type="entry name" value="MFS"/>
    <property type="match status" value="1"/>
</dbReference>
<feature type="transmembrane region" description="Helical" evidence="6">
    <location>
        <begin position="12"/>
        <end position="32"/>
    </location>
</feature>
<reference evidence="9 11" key="2">
    <citation type="submission" date="2021-03" db="EMBL/GenBank/DDBJ databases">
        <title>Mucilaginibacter strains isolated from gold and copper mining confer multi heavy-metal resistance.</title>
        <authorList>
            <person name="Li Y."/>
        </authorList>
    </citation>
    <scope>NUCLEOTIDE SEQUENCE [LARGE SCALE GENOMIC DNA]</scope>
    <source>
        <strain evidence="9 11">P2-4</strain>
    </source>
</reference>
<keyword evidence="3 6" id="KW-0812">Transmembrane</keyword>
<dbReference type="Proteomes" id="UP000250557">
    <property type="component" value="Chromosome"/>
</dbReference>
<feature type="transmembrane region" description="Helical" evidence="6">
    <location>
        <begin position="327"/>
        <end position="348"/>
    </location>
</feature>
<reference evidence="8 10" key="1">
    <citation type="submission" date="2019-08" db="EMBL/GenBank/DDBJ databases">
        <title>Comparative genome analysis confer to the adaptation heavy metal polluted environment.</title>
        <authorList>
            <person name="Li Y."/>
        </authorList>
    </citation>
    <scope>NUCLEOTIDE SEQUENCE [LARGE SCALE GENOMIC DNA]</scope>
    <source>
        <strain evidence="8 10">P2</strain>
    </source>
</reference>
<dbReference type="InterPro" id="IPR005275">
    <property type="entry name" value="Lfuc_symporter_FucP"/>
</dbReference>
<dbReference type="AlphaFoldDB" id="A0AAE6JLY4"/>
<evidence type="ECO:0000256" key="3">
    <source>
        <dbReference type="ARBA" id="ARBA00022692"/>
    </source>
</evidence>
<dbReference type="InterPro" id="IPR011701">
    <property type="entry name" value="MFS"/>
</dbReference>
<keyword evidence="4 6" id="KW-1133">Transmembrane helix</keyword>
<comment type="subcellular location">
    <subcellularLocation>
        <location evidence="1">Cell inner membrane</location>
        <topology evidence="1">Multi-pass membrane protein</topology>
    </subcellularLocation>
</comment>
<gene>
    <name evidence="8" type="primary">fucP</name>
    <name evidence="8" type="ORF">DIU31_028085</name>
    <name evidence="9" type="ORF">J3L21_32935</name>
</gene>
<evidence type="ECO:0000256" key="2">
    <source>
        <dbReference type="ARBA" id="ARBA00022475"/>
    </source>
</evidence>
<dbReference type="GO" id="GO:0005886">
    <property type="term" value="C:plasma membrane"/>
    <property type="evidence" value="ECO:0007669"/>
    <property type="project" value="UniProtKB-SubCell"/>
</dbReference>
<name>A0AAE6JLY4_9SPHI</name>
<keyword evidence="5 6" id="KW-0472">Membrane</keyword>
<evidence type="ECO:0000256" key="4">
    <source>
        <dbReference type="ARBA" id="ARBA00022989"/>
    </source>
</evidence>
<feature type="transmembrane region" description="Helical" evidence="6">
    <location>
        <begin position="302"/>
        <end position="321"/>
    </location>
</feature>
<evidence type="ECO:0000256" key="5">
    <source>
        <dbReference type="ARBA" id="ARBA00023136"/>
    </source>
</evidence>
<feature type="domain" description="Major facilitator superfamily (MFS) profile" evidence="7">
    <location>
        <begin position="15"/>
        <end position="410"/>
    </location>
</feature>
<dbReference type="EMBL" id="CP071880">
    <property type="protein sequence ID" value="QTE50281.1"/>
    <property type="molecule type" value="Genomic_DNA"/>
</dbReference>
<feature type="transmembrane region" description="Helical" evidence="6">
    <location>
        <begin position="52"/>
        <end position="73"/>
    </location>
</feature>
<keyword evidence="11" id="KW-1185">Reference proteome</keyword>
<evidence type="ECO:0000256" key="6">
    <source>
        <dbReference type="SAM" id="Phobius"/>
    </source>
</evidence>
<dbReference type="PANTHER" id="PTHR43702:SF3">
    <property type="entry name" value="PROTEIN TSGA"/>
    <property type="match status" value="1"/>
</dbReference>
<feature type="transmembrane region" description="Helical" evidence="6">
    <location>
        <begin position="386"/>
        <end position="406"/>
    </location>
</feature>
<evidence type="ECO:0000313" key="9">
    <source>
        <dbReference type="EMBL" id="QTE50281.1"/>
    </source>
</evidence>
<dbReference type="SUPFAM" id="SSF103473">
    <property type="entry name" value="MFS general substrate transporter"/>
    <property type="match status" value="1"/>
</dbReference>
<dbReference type="Pfam" id="PF07690">
    <property type="entry name" value="MFS_1"/>
    <property type="match status" value="1"/>
</dbReference>
<dbReference type="Gene3D" id="1.20.1250.20">
    <property type="entry name" value="MFS general substrate transporter like domains"/>
    <property type="match status" value="2"/>
</dbReference>
<organism evidence="8 10">
    <name type="scientific">Mucilaginibacter rubeus</name>
    <dbReference type="NCBI Taxonomy" id="2027860"/>
    <lineage>
        <taxon>Bacteria</taxon>
        <taxon>Pseudomonadati</taxon>
        <taxon>Bacteroidota</taxon>
        <taxon>Sphingobacteriia</taxon>
        <taxon>Sphingobacteriales</taxon>
        <taxon>Sphingobacteriaceae</taxon>
        <taxon>Mucilaginibacter</taxon>
    </lineage>
</organism>
<keyword evidence="2" id="KW-1003">Cell membrane</keyword>
<evidence type="ECO:0000313" key="8">
    <source>
        <dbReference type="EMBL" id="QEM07170.1"/>
    </source>
</evidence>
<proteinExistence type="predicted"/>
<dbReference type="CDD" id="cd17394">
    <property type="entry name" value="MFS_FucP_like"/>
    <property type="match status" value="1"/>
</dbReference>
<evidence type="ECO:0000313" key="11">
    <source>
        <dbReference type="Proteomes" id="UP000663940"/>
    </source>
</evidence>
<dbReference type="InterPro" id="IPR020846">
    <property type="entry name" value="MFS_dom"/>
</dbReference>
<dbReference type="NCBIfam" id="TIGR00885">
    <property type="entry name" value="fucP"/>
    <property type="match status" value="1"/>
</dbReference>
<dbReference type="EMBL" id="CP043451">
    <property type="protein sequence ID" value="QEM07170.1"/>
    <property type="molecule type" value="Genomic_DNA"/>
</dbReference>
<dbReference type="InterPro" id="IPR050375">
    <property type="entry name" value="MFS_TsgA-like"/>
</dbReference>
<dbReference type="PANTHER" id="PTHR43702">
    <property type="entry name" value="L-FUCOSE-PROTON SYMPORTER"/>
    <property type="match status" value="1"/>
</dbReference>
<feature type="transmembrane region" description="Helical" evidence="6">
    <location>
        <begin position="236"/>
        <end position="257"/>
    </location>
</feature>
<dbReference type="RefSeq" id="WP_112652581.1">
    <property type="nucleotide sequence ID" value="NZ_CP043451.1"/>
</dbReference>
<feature type="transmembrane region" description="Helical" evidence="6">
    <location>
        <begin position="272"/>
        <end position="290"/>
    </location>
</feature>
<dbReference type="Proteomes" id="UP000663940">
    <property type="component" value="Chromosome"/>
</dbReference>
<accession>A0AAE6JLY4</accession>
<feature type="transmembrane region" description="Helical" evidence="6">
    <location>
        <begin position="145"/>
        <end position="166"/>
    </location>
</feature>
<protein>
    <submittedName>
        <fullName evidence="8">L-fucose:H+ symporter permease</fullName>
    </submittedName>
</protein>
<feature type="transmembrane region" description="Helical" evidence="6">
    <location>
        <begin position="181"/>
        <end position="200"/>
    </location>
</feature>
<dbReference type="GO" id="GO:0015535">
    <property type="term" value="F:fucose:proton symporter activity"/>
    <property type="evidence" value="ECO:0007669"/>
    <property type="project" value="InterPro"/>
</dbReference>
<evidence type="ECO:0000259" key="7">
    <source>
        <dbReference type="PROSITE" id="PS50850"/>
    </source>
</evidence>
<sequence>MTNKPAFTEKKFIVAFIFVTSLFLMWGLLHSMSDVLNKHFQNVLNLSKSQSGLIQFSVFGAYFIMSIPAGYFLKKFGYKPGIILGLCLFASGLFLFVPAANAASFTFFRIALFIMGCGMATLETVAHPFAAALGDQRRSDQRVNFAQTFNAVGTMIGPAIGSYFLLSSDTVRSTDLTSVKTLYVAIGCVIILIAVAFMFLKIPAITDPHVDASAADVNAVNIDVAPSKKLHQHSHFVWAVAAQFFNVAAQAGTWAYFINYGVDIMHFSNEKAGYFMIVFMGMMALGRIVGTSLMTYIAPNKLLAAFACGSILMCLVVAQSLGWTSYIALLLINFFFSIMFPTIFSLGIKNLGSHIQQASSFIAMGVVGGAVFPMLMGLIANHSVAQAYYLPVVCYVVIFLFGAKFYKVKPDHGPRGKLVAEFSENKHKS</sequence>